<dbReference type="HOGENOM" id="CLU_2004909_0_0_1"/>
<evidence type="ECO:0000313" key="2">
    <source>
        <dbReference type="Proteomes" id="UP000014071"/>
    </source>
</evidence>
<evidence type="ECO:0000313" key="1">
    <source>
        <dbReference type="EMBL" id="GAC99338.1"/>
    </source>
</evidence>
<dbReference type="Proteomes" id="UP000014071">
    <property type="component" value="Unassembled WGS sequence"/>
</dbReference>
<proteinExistence type="predicted"/>
<name>R9PD96_PSEHS</name>
<reference evidence="2" key="1">
    <citation type="journal article" date="2013" name="Genome Announc.">
        <title>Draft genome sequence of the basidiomycetous yeast-like fungus Pseudozyma hubeiensis SY62, which produces an abundant amount of the biosurfactant mannosylerythritol lipids.</title>
        <authorList>
            <person name="Konishi M."/>
            <person name="Hatada Y."/>
            <person name="Horiuchi J."/>
        </authorList>
    </citation>
    <scope>NUCLEOTIDE SEQUENCE [LARGE SCALE GENOMIC DNA]</scope>
    <source>
        <strain evidence="2">SY62</strain>
    </source>
</reference>
<accession>R9PD96</accession>
<gene>
    <name evidence="1" type="ORF">PHSY_006939</name>
</gene>
<sequence>MHDSVAGEDLQGPDRLTRAPVTTICDTQEGGIHGSSRCRSDLTLLIEASCHSAVNVGDWSCPEKAKSGIATLLAAAVENFADAARSTRVFVQTGAGRPAYRYKIGSFERRNSVSRPLSLSRIST</sequence>
<keyword evidence="2" id="KW-1185">Reference proteome</keyword>
<organism evidence="1 2">
    <name type="scientific">Pseudozyma hubeiensis (strain SY62)</name>
    <name type="common">Yeast</name>
    <dbReference type="NCBI Taxonomy" id="1305764"/>
    <lineage>
        <taxon>Eukaryota</taxon>
        <taxon>Fungi</taxon>
        <taxon>Dikarya</taxon>
        <taxon>Basidiomycota</taxon>
        <taxon>Ustilaginomycotina</taxon>
        <taxon>Ustilaginomycetes</taxon>
        <taxon>Ustilaginales</taxon>
        <taxon>Ustilaginaceae</taxon>
        <taxon>Pseudozyma</taxon>
    </lineage>
</organism>
<dbReference type="GeneID" id="24112204"/>
<dbReference type="RefSeq" id="XP_012192925.1">
    <property type="nucleotide sequence ID" value="XM_012337535.1"/>
</dbReference>
<protein>
    <submittedName>
        <fullName evidence="1">Uncharacterized protein</fullName>
    </submittedName>
</protein>
<dbReference type="EMBL" id="DF238831">
    <property type="protein sequence ID" value="GAC99338.1"/>
    <property type="molecule type" value="Genomic_DNA"/>
</dbReference>
<dbReference type="AlphaFoldDB" id="R9PD96"/>